<dbReference type="Proteomes" id="UP000057043">
    <property type="component" value="Unassembled WGS sequence"/>
</dbReference>
<proteinExistence type="predicted"/>
<evidence type="ECO:0000313" key="1">
    <source>
        <dbReference type="EMBL" id="KUK43530.1"/>
    </source>
</evidence>
<gene>
    <name evidence="1" type="ORF">XD72_2092</name>
    <name evidence="2" type="ORF">XE07_2151</name>
</gene>
<dbReference type="EMBL" id="LGHB01000051">
    <property type="protein sequence ID" value="KUK94427.1"/>
    <property type="molecule type" value="Genomic_DNA"/>
</dbReference>
<evidence type="ECO:0000313" key="2">
    <source>
        <dbReference type="EMBL" id="KUK94427.1"/>
    </source>
</evidence>
<comment type="caution">
    <text evidence="2">The sequence shown here is derived from an EMBL/GenBank/DDBJ whole genome shotgun (WGS) entry which is preliminary data.</text>
</comment>
<organism evidence="2 3">
    <name type="scientific">Methanothrix harundinacea</name>
    <dbReference type="NCBI Taxonomy" id="301375"/>
    <lineage>
        <taxon>Archaea</taxon>
        <taxon>Methanobacteriati</taxon>
        <taxon>Methanobacteriota</taxon>
        <taxon>Stenosarchaea group</taxon>
        <taxon>Methanomicrobia</taxon>
        <taxon>Methanotrichales</taxon>
        <taxon>Methanotrichaceae</taxon>
        <taxon>Methanothrix</taxon>
    </lineage>
</organism>
<evidence type="ECO:0000313" key="3">
    <source>
        <dbReference type="Proteomes" id="UP000053961"/>
    </source>
</evidence>
<protein>
    <submittedName>
        <fullName evidence="2">Uncharacterized protein</fullName>
    </submittedName>
</protein>
<dbReference type="PATRIC" id="fig|301375.6.peg.7"/>
<name>A0A101IFQ2_9EURY</name>
<dbReference type="AlphaFoldDB" id="A0A101IFQ2"/>
<evidence type="ECO:0000313" key="4">
    <source>
        <dbReference type="Proteomes" id="UP000057043"/>
    </source>
</evidence>
<accession>A0A101IFQ2</accession>
<reference evidence="2" key="1">
    <citation type="journal article" date="2015" name="MBio">
        <title>Genome-resolved metagenomic analysis reveals roles for candidate phyla and other microbial community members in biogeochemical transformations in oil reservoirs.</title>
        <authorList>
            <person name="Hu P."/>
            <person name="Tom L."/>
            <person name="Singh A."/>
            <person name="Thomas B.C."/>
            <person name="Baker B.J."/>
            <person name="Piceno Y.M."/>
            <person name="Andersen G.L."/>
            <person name="Banfield J.F."/>
        </authorList>
    </citation>
    <scope>NUCLEOTIDE SEQUENCE [LARGE SCALE GENOMIC DNA]</scope>
    <source>
        <strain evidence="2">56_747</strain>
    </source>
</reference>
<dbReference type="EMBL" id="LGFT01000066">
    <property type="protein sequence ID" value="KUK43530.1"/>
    <property type="molecule type" value="Genomic_DNA"/>
</dbReference>
<dbReference type="Proteomes" id="UP000053961">
    <property type="component" value="Unassembled WGS sequence"/>
</dbReference>
<reference evidence="3 4" key="2">
    <citation type="journal article" date="2015" name="MBio">
        <title>Genome-Resolved Metagenomic Analysis Reveals Roles for Candidate Phyla and Other Microbial Community Members in Biogeochemical Transformations in Oil Reservoirs.</title>
        <authorList>
            <person name="Hu P."/>
            <person name="Tom L."/>
            <person name="Singh A."/>
            <person name="Thomas B.C."/>
            <person name="Baker B.J."/>
            <person name="Piceno Y.M."/>
            <person name="Andersen G.L."/>
            <person name="Banfield J.F."/>
        </authorList>
    </citation>
    <scope>NUCLEOTIDE SEQUENCE [LARGE SCALE GENOMIC DNA]</scope>
    <source>
        <strain evidence="1">57_489</strain>
    </source>
</reference>
<sequence>MFSNKNSTDPPERVKKALEEVAGRYSDLAKDLRADLASARGAEEVLELAGRSSLEMLAYLPLSPVFCPFCTIYHPGSKDCQGCGYAARYGRCTETGTPYNQAIMAHYGLVEAVEKLLPCRYQERSSIPEGAVRAALGDEADRVIDLASRFSMMIKEARSSEEVMALKTEFMADLLRGLPAEKVCRICGFEYRDLSEAKNEALFRLRRHWPAA</sequence>